<proteinExistence type="predicted"/>
<protein>
    <submittedName>
        <fullName evidence="3">Uncharacterized protein</fullName>
    </submittedName>
</protein>
<comment type="caution">
    <text evidence="3">The sequence shown here is derived from an EMBL/GenBank/DDBJ whole genome shotgun (WGS) entry which is preliminary data.</text>
</comment>
<keyword evidence="4" id="KW-1185">Reference proteome</keyword>
<organism evidence="3 4">
    <name type="scientific">Halomarina oriensis</name>
    <dbReference type="NCBI Taxonomy" id="671145"/>
    <lineage>
        <taxon>Archaea</taxon>
        <taxon>Methanobacteriati</taxon>
        <taxon>Methanobacteriota</taxon>
        <taxon>Stenosarchaea group</taxon>
        <taxon>Halobacteria</taxon>
        <taxon>Halobacteriales</taxon>
        <taxon>Natronomonadaceae</taxon>
        <taxon>Halomarina</taxon>
    </lineage>
</organism>
<dbReference type="AlphaFoldDB" id="A0A6B0GN75"/>
<keyword evidence="2" id="KW-0472">Membrane</keyword>
<dbReference type="Proteomes" id="UP000451471">
    <property type="component" value="Unassembled WGS sequence"/>
</dbReference>
<keyword evidence="2" id="KW-1133">Transmembrane helix</keyword>
<feature type="compositionally biased region" description="Basic and acidic residues" evidence="1">
    <location>
        <begin position="58"/>
        <end position="69"/>
    </location>
</feature>
<keyword evidence="2" id="KW-0812">Transmembrane</keyword>
<feature type="transmembrane region" description="Helical" evidence="2">
    <location>
        <begin position="5"/>
        <end position="22"/>
    </location>
</feature>
<feature type="compositionally biased region" description="Polar residues" evidence="1">
    <location>
        <begin position="82"/>
        <end position="92"/>
    </location>
</feature>
<reference evidence="3 4" key="1">
    <citation type="submission" date="2019-12" db="EMBL/GenBank/DDBJ databases">
        <title>Halocatena pleomorpha gen. nov. sp. nov., an extremely halophilic archaeon of family Halobacteriaceae isolated from saltpan soil.</title>
        <authorList>
            <person name="Pal Y."/>
            <person name="Verma A."/>
            <person name="Krishnamurthi S."/>
            <person name="Kumar P."/>
        </authorList>
    </citation>
    <scope>NUCLEOTIDE SEQUENCE [LARGE SCALE GENOMIC DNA]</scope>
    <source>
        <strain evidence="3 4">JCM 16495</strain>
    </source>
</reference>
<feature type="region of interest" description="Disordered" evidence="1">
    <location>
        <begin position="58"/>
        <end position="92"/>
    </location>
</feature>
<dbReference type="RefSeq" id="WP_158205898.1">
    <property type="nucleotide sequence ID" value="NZ_WSZK01000033.1"/>
</dbReference>
<feature type="transmembrane region" description="Helical" evidence="2">
    <location>
        <begin position="28"/>
        <end position="48"/>
    </location>
</feature>
<evidence type="ECO:0000256" key="2">
    <source>
        <dbReference type="SAM" id="Phobius"/>
    </source>
</evidence>
<gene>
    <name evidence="3" type="ORF">GQS65_17390</name>
</gene>
<evidence type="ECO:0000256" key="1">
    <source>
        <dbReference type="SAM" id="MobiDB-lite"/>
    </source>
</evidence>
<name>A0A6B0GN75_9EURY</name>
<evidence type="ECO:0000313" key="3">
    <source>
        <dbReference type="EMBL" id="MWG36234.1"/>
    </source>
</evidence>
<evidence type="ECO:0000313" key="4">
    <source>
        <dbReference type="Proteomes" id="UP000451471"/>
    </source>
</evidence>
<sequence length="92" mass="9773">MSDTYLRVVVGLAAIAFLPAIIAGAGFYIAAALAVAVVASLLGGRFAVRTGTRAWENRHMGAKSRRTDIQDVIGGSNRKQNKGGSNDQWGRR</sequence>
<accession>A0A6B0GN75</accession>
<dbReference type="EMBL" id="WSZK01000033">
    <property type="protein sequence ID" value="MWG36234.1"/>
    <property type="molecule type" value="Genomic_DNA"/>
</dbReference>